<protein>
    <submittedName>
        <fullName evidence="19">TonB-dependent siderophore receptor</fullName>
    </submittedName>
</protein>
<evidence type="ECO:0000313" key="20">
    <source>
        <dbReference type="Proteomes" id="UP000270342"/>
    </source>
</evidence>
<dbReference type="InterPro" id="IPR037066">
    <property type="entry name" value="Plug_dom_sf"/>
</dbReference>
<dbReference type="InterPro" id="IPR039426">
    <property type="entry name" value="TonB-dep_rcpt-like"/>
</dbReference>
<dbReference type="Gene3D" id="2.40.170.20">
    <property type="entry name" value="TonB-dependent receptor, beta-barrel domain"/>
    <property type="match status" value="1"/>
</dbReference>
<dbReference type="PANTHER" id="PTHR32552:SF68">
    <property type="entry name" value="FERRICHROME OUTER MEMBRANE TRANSPORTER_PHAGE RECEPTOR"/>
    <property type="match status" value="1"/>
</dbReference>
<evidence type="ECO:0000259" key="17">
    <source>
        <dbReference type="Pfam" id="PF00593"/>
    </source>
</evidence>
<keyword evidence="8" id="KW-0408">Iron</keyword>
<proteinExistence type="inferred from homology"/>
<organism evidence="19 20">
    <name type="scientific">Pararobbsia silviterrae</name>
    <dbReference type="NCBI Taxonomy" id="1792498"/>
    <lineage>
        <taxon>Bacteria</taxon>
        <taxon>Pseudomonadati</taxon>
        <taxon>Pseudomonadota</taxon>
        <taxon>Betaproteobacteria</taxon>
        <taxon>Burkholderiales</taxon>
        <taxon>Burkholderiaceae</taxon>
        <taxon>Pararobbsia</taxon>
    </lineage>
</organism>
<dbReference type="Proteomes" id="UP000270342">
    <property type="component" value="Unassembled WGS sequence"/>
</dbReference>
<keyword evidence="6 14" id="KW-0812">Transmembrane</keyword>
<keyword evidence="12 19" id="KW-0675">Receptor</keyword>
<dbReference type="OrthoDB" id="127311at2"/>
<dbReference type="InterPro" id="IPR012910">
    <property type="entry name" value="Plug_dom"/>
</dbReference>
<accession>A0A494Y5M1</accession>
<keyword evidence="9" id="KW-0406">Ion transport</keyword>
<dbReference type="InterPro" id="IPR010105">
    <property type="entry name" value="TonB_sidphr_rcpt"/>
</dbReference>
<keyword evidence="4 14" id="KW-1134">Transmembrane beta strand</keyword>
<feature type="domain" description="TonB-dependent receptor plug" evidence="18">
    <location>
        <begin position="110"/>
        <end position="215"/>
    </location>
</feature>
<dbReference type="InterPro" id="IPR036942">
    <property type="entry name" value="Beta-barrel_TonB_sf"/>
</dbReference>
<dbReference type="AlphaFoldDB" id="A0A494Y5M1"/>
<evidence type="ECO:0000256" key="5">
    <source>
        <dbReference type="ARBA" id="ARBA00022496"/>
    </source>
</evidence>
<dbReference type="PROSITE" id="PS52016">
    <property type="entry name" value="TONB_DEPENDENT_REC_3"/>
    <property type="match status" value="1"/>
</dbReference>
<dbReference type="GO" id="GO:0009279">
    <property type="term" value="C:cell outer membrane"/>
    <property type="evidence" value="ECO:0007669"/>
    <property type="project" value="UniProtKB-SubCell"/>
</dbReference>
<dbReference type="SUPFAM" id="SSF56935">
    <property type="entry name" value="Porins"/>
    <property type="match status" value="1"/>
</dbReference>
<dbReference type="GO" id="GO:0015344">
    <property type="term" value="F:siderophore uptake transmembrane transporter activity"/>
    <property type="evidence" value="ECO:0007669"/>
    <property type="project" value="TreeGrafter"/>
</dbReference>
<evidence type="ECO:0000256" key="8">
    <source>
        <dbReference type="ARBA" id="ARBA00023004"/>
    </source>
</evidence>
<dbReference type="FunFam" id="2.170.130.10:FF:000001">
    <property type="entry name" value="Catecholate siderophore TonB-dependent receptor"/>
    <property type="match status" value="1"/>
</dbReference>
<dbReference type="Pfam" id="PF00593">
    <property type="entry name" value="TonB_dep_Rec_b-barrel"/>
    <property type="match status" value="1"/>
</dbReference>
<evidence type="ECO:0000256" key="4">
    <source>
        <dbReference type="ARBA" id="ARBA00022452"/>
    </source>
</evidence>
<comment type="caution">
    <text evidence="19">The sequence shown here is derived from an EMBL/GenBank/DDBJ whole genome shotgun (WGS) entry which is preliminary data.</text>
</comment>
<keyword evidence="13 14" id="KW-0998">Cell outer membrane</keyword>
<evidence type="ECO:0000256" key="6">
    <source>
        <dbReference type="ARBA" id="ARBA00022692"/>
    </source>
</evidence>
<dbReference type="EMBL" id="RBZU01000002">
    <property type="protein sequence ID" value="RKP57573.1"/>
    <property type="molecule type" value="Genomic_DNA"/>
</dbReference>
<keyword evidence="7" id="KW-0732">Signal</keyword>
<evidence type="ECO:0000256" key="16">
    <source>
        <dbReference type="SAM" id="MobiDB-lite"/>
    </source>
</evidence>
<dbReference type="GO" id="GO:0015891">
    <property type="term" value="P:siderophore transport"/>
    <property type="evidence" value="ECO:0007669"/>
    <property type="project" value="InterPro"/>
</dbReference>
<gene>
    <name evidence="19" type="ORF">D7S86_06350</name>
</gene>
<evidence type="ECO:0000256" key="1">
    <source>
        <dbReference type="ARBA" id="ARBA00004571"/>
    </source>
</evidence>
<evidence type="ECO:0000256" key="14">
    <source>
        <dbReference type="PROSITE-ProRule" id="PRU01360"/>
    </source>
</evidence>
<sequence>MKRGRIQGAPRAHRPAAGRTAGLRRRAVPLAIALLLTDAAWAQSAVSVPGAAASGAAASSATAPAAASDATATDQPLPAVVVTGQRAADGATTGYVAQTSTTATKTSTPLIRTPQSVSVVTRDQMDIQDPQSVAQALRYTSGINPEQRGTNTDSLEYLYARGFLVDEFWNGLRTPGPSGGFGFNVTSFDPYMFESIDYVHGPASVLYGQSSPGGIVNLVSKMPTSDPYHEIGFQTGSYGRVQGFFDFSGPLDKDGTLLYRLTADGFDTGTQTDFVREQRIAIAPTITWRPNTDTSLTVFANYQNDPEAGIYNSVPAVGTVLPGVVQLPRSFDPGEPDYDSFRKTQESIGYTFEHRFDDTWSVKQSYRFLHNDQTVQYVADDLGYVNNGTELAREPYLNTGTVNAHTLDNQVTAHFATGALDHEVTAGLDYQNIQFDHYFLFSLDNSPSLSVTNPQYGQSIAAPTFVAGTSGAESVRQLGTYAQDHIDIGHWSFLGGIREDWTDEDFDSYQNGSQTHQSNRAFTWRVGGVYQFDSGIAPYASYSKSFQPQVGTDYYGNAFAPTTGEQYEIGVKFQPHNATSFVTVSAFHLTEQNVQTPDPVHLGYEVLTGEIRSQGFEAEAHASLTNNLQLIGSYTYTNLLNTKSNDTNAGKVPVGIPRNTASLWADYTIDSSVLGGMLAGVQAGAGIRYIGGSYGDPTNTLYTTSATLIDIALRYDLGRAFRSMHGWTATLNVSNLLDRQYIASCQNDLMCTWGEGRLVLAGVKYQW</sequence>
<evidence type="ECO:0000256" key="13">
    <source>
        <dbReference type="ARBA" id="ARBA00023237"/>
    </source>
</evidence>
<evidence type="ECO:0000313" key="19">
    <source>
        <dbReference type="EMBL" id="RKP57573.1"/>
    </source>
</evidence>
<dbReference type="CDD" id="cd01347">
    <property type="entry name" value="ligand_gated_channel"/>
    <property type="match status" value="1"/>
</dbReference>
<keyword evidence="20" id="KW-1185">Reference proteome</keyword>
<keyword evidence="3 14" id="KW-0813">Transport</keyword>
<feature type="region of interest" description="Disordered" evidence="16">
    <location>
        <begin position="1"/>
        <end position="20"/>
    </location>
</feature>
<evidence type="ECO:0000256" key="3">
    <source>
        <dbReference type="ARBA" id="ARBA00022448"/>
    </source>
</evidence>
<name>A0A494Y5M1_9BURK</name>
<evidence type="ECO:0000259" key="18">
    <source>
        <dbReference type="Pfam" id="PF07715"/>
    </source>
</evidence>
<evidence type="ECO:0000256" key="11">
    <source>
        <dbReference type="ARBA" id="ARBA00023136"/>
    </source>
</evidence>
<keyword evidence="5" id="KW-0410">Iron transport</keyword>
<dbReference type="NCBIfam" id="TIGR01783">
    <property type="entry name" value="TonB-siderophor"/>
    <property type="match status" value="1"/>
</dbReference>
<comment type="similarity">
    <text evidence="2 14 15">Belongs to the TonB-dependent receptor family.</text>
</comment>
<evidence type="ECO:0000256" key="12">
    <source>
        <dbReference type="ARBA" id="ARBA00023170"/>
    </source>
</evidence>
<keyword evidence="11 14" id="KW-0472">Membrane</keyword>
<reference evidence="19 20" key="1">
    <citation type="submission" date="2018-10" db="EMBL/GenBank/DDBJ databases">
        <title>Robbsia sp. DHC34, isolated from soil.</title>
        <authorList>
            <person name="Gao Z.-H."/>
            <person name="Qiu L.-H."/>
        </authorList>
    </citation>
    <scope>NUCLEOTIDE SEQUENCE [LARGE SCALE GENOMIC DNA]</scope>
    <source>
        <strain evidence="19 20">DHC34</strain>
    </source>
</reference>
<dbReference type="Pfam" id="PF07715">
    <property type="entry name" value="Plug"/>
    <property type="match status" value="1"/>
</dbReference>
<evidence type="ECO:0000256" key="9">
    <source>
        <dbReference type="ARBA" id="ARBA00023065"/>
    </source>
</evidence>
<dbReference type="GO" id="GO:0038023">
    <property type="term" value="F:signaling receptor activity"/>
    <property type="evidence" value="ECO:0007669"/>
    <property type="project" value="InterPro"/>
</dbReference>
<dbReference type="InterPro" id="IPR000531">
    <property type="entry name" value="Beta-barrel_TonB"/>
</dbReference>
<keyword evidence="10 15" id="KW-0798">TonB box</keyword>
<dbReference type="Gene3D" id="2.170.130.10">
    <property type="entry name" value="TonB-dependent receptor, plug domain"/>
    <property type="match status" value="1"/>
</dbReference>
<dbReference type="RefSeq" id="WP_121084675.1">
    <property type="nucleotide sequence ID" value="NZ_RBZU01000002.1"/>
</dbReference>
<dbReference type="FunFam" id="2.40.170.20:FF:000005">
    <property type="entry name" value="TonB-dependent siderophore receptor"/>
    <property type="match status" value="1"/>
</dbReference>
<feature type="domain" description="TonB-dependent receptor-like beta-barrel" evidence="17">
    <location>
        <begin position="288"/>
        <end position="736"/>
    </location>
</feature>
<evidence type="ECO:0000256" key="2">
    <source>
        <dbReference type="ARBA" id="ARBA00009810"/>
    </source>
</evidence>
<evidence type="ECO:0000256" key="10">
    <source>
        <dbReference type="ARBA" id="ARBA00023077"/>
    </source>
</evidence>
<dbReference type="PANTHER" id="PTHR32552">
    <property type="entry name" value="FERRICHROME IRON RECEPTOR-RELATED"/>
    <property type="match status" value="1"/>
</dbReference>
<evidence type="ECO:0000256" key="7">
    <source>
        <dbReference type="ARBA" id="ARBA00022729"/>
    </source>
</evidence>
<comment type="subcellular location">
    <subcellularLocation>
        <location evidence="1 14">Cell outer membrane</location>
        <topology evidence="1 14">Multi-pass membrane protein</topology>
    </subcellularLocation>
</comment>
<evidence type="ECO:0000256" key="15">
    <source>
        <dbReference type="RuleBase" id="RU003357"/>
    </source>
</evidence>